<keyword evidence="3" id="KW-0732">Signal</keyword>
<dbReference type="Pfam" id="PF00089">
    <property type="entry name" value="Trypsin"/>
    <property type="match status" value="2"/>
</dbReference>
<name>A0A484CIF7_PERFV</name>
<keyword evidence="2" id="KW-0964">Secreted</keyword>
<dbReference type="CDD" id="cd00190">
    <property type="entry name" value="Tryp_SPc"/>
    <property type="match status" value="1"/>
</dbReference>
<dbReference type="SUPFAM" id="SSF50494">
    <property type="entry name" value="Trypsin-like serine proteases"/>
    <property type="match status" value="2"/>
</dbReference>
<evidence type="ECO:0000256" key="4">
    <source>
        <dbReference type="ARBA" id="ARBA00023157"/>
    </source>
</evidence>
<dbReference type="PANTHER" id="PTHR24253:SF127">
    <property type="entry name" value="SERINE PROTEASE 27-LIKE"/>
    <property type="match status" value="1"/>
</dbReference>
<evidence type="ECO:0000256" key="5">
    <source>
        <dbReference type="ARBA" id="ARBA00023180"/>
    </source>
</evidence>
<feature type="region of interest" description="Disordered" evidence="6">
    <location>
        <begin position="1"/>
        <end position="20"/>
    </location>
</feature>
<dbReference type="PANTHER" id="PTHR24253">
    <property type="entry name" value="TRANSMEMBRANE PROTEASE SERINE"/>
    <property type="match status" value="1"/>
</dbReference>
<dbReference type="SMART" id="SM00020">
    <property type="entry name" value="Tryp_SPc"/>
    <property type="match status" value="1"/>
</dbReference>
<evidence type="ECO:0000256" key="2">
    <source>
        <dbReference type="ARBA" id="ARBA00022525"/>
    </source>
</evidence>
<dbReference type="GO" id="GO:0004252">
    <property type="term" value="F:serine-type endopeptidase activity"/>
    <property type="evidence" value="ECO:0007669"/>
    <property type="project" value="InterPro"/>
</dbReference>
<comment type="subcellular location">
    <subcellularLocation>
        <location evidence="1">Secreted</location>
    </subcellularLocation>
</comment>
<dbReference type="EMBL" id="SCKG01000015">
    <property type="protein sequence ID" value="TDH03357.1"/>
    <property type="molecule type" value="Genomic_DNA"/>
</dbReference>
<evidence type="ECO:0000256" key="6">
    <source>
        <dbReference type="SAM" id="MobiDB-lite"/>
    </source>
</evidence>
<reference evidence="8 9" key="1">
    <citation type="submission" date="2019-01" db="EMBL/GenBank/DDBJ databases">
        <title>A chromosome-scale genome assembly of the yellow perch, Perca flavescens.</title>
        <authorList>
            <person name="Feron R."/>
            <person name="Morvezen R."/>
            <person name="Bestin A."/>
            <person name="Haffray P."/>
            <person name="Klopp C."/>
            <person name="Zahm M."/>
            <person name="Cabau C."/>
            <person name="Roques C."/>
            <person name="Donnadieu C."/>
            <person name="Bouchez O."/>
            <person name="Christie M."/>
            <person name="Larson W."/>
            <person name="Guiguen Y."/>
        </authorList>
    </citation>
    <scope>NUCLEOTIDE SEQUENCE [LARGE SCALE GENOMIC DNA]</scope>
    <source>
        <strain evidence="8">YP-PL-M2</strain>
        <tissue evidence="8">Blood</tissue>
    </source>
</reference>
<gene>
    <name evidence="8" type="ORF">EPR50_G00162370</name>
</gene>
<evidence type="ECO:0000313" key="8">
    <source>
        <dbReference type="EMBL" id="TDH03357.1"/>
    </source>
</evidence>
<evidence type="ECO:0000259" key="7">
    <source>
        <dbReference type="PROSITE" id="PS50240"/>
    </source>
</evidence>
<dbReference type="STRING" id="8167.A0A484CIF7"/>
<comment type="caution">
    <text evidence="8">The sequence shown here is derived from an EMBL/GenBank/DDBJ whole genome shotgun (WGS) entry which is preliminary data.</text>
</comment>
<keyword evidence="5" id="KW-0325">Glycoprotein</keyword>
<feature type="domain" description="Peptidase S1" evidence="7">
    <location>
        <begin position="109"/>
        <end position="323"/>
    </location>
</feature>
<dbReference type="InterPro" id="IPR043504">
    <property type="entry name" value="Peptidase_S1_PA_chymotrypsin"/>
</dbReference>
<dbReference type="FunFam" id="2.40.10.10:FF:000054">
    <property type="entry name" value="Complement C1r subcomponent"/>
    <property type="match status" value="1"/>
</dbReference>
<evidence type="ECO:0000256" key="3">
    <source>
        <dbReference type="ARBA" id="ARBA00022729"/>
    </source>
</evidence>
<dbReference type="Proteomes" id="UP000295070">
    <property type="component" value="Chromosome 15"/>
</dbReference>
<dbReference type="AlphaFoldDB" id="A0A484CIF7"/>
<keyword evidence="9" id="KW-1185">Reference proteome</keyword>
<dbReference type="Gene3D" id="2.40.10.10">
    <property type="entry name" value="Trypsin-like serine proteases"/>
    <property type="match status" value="2"/>
</dbReference>
<dbReference type="InterPro" id="IPR009003">
    <property type="entry name" value="Peptidase_S1_PA"/>
</dbReference>
<organism evidence="8 9">
    <name type="scientific">Perca flavescens</name>
    <name type="common">American yellow perch</name>
    <name type="synonym">Morone flavescens</name>
    <dbReference type="NCBI Taxonomy" id="8167"/>
    <lineage>
        <taxon>Eukaryota</taxon>
        <taxon>Metazoa</taxon>
        <taxon>Chordata</taxon>
        <taxon>Craniata</taxon>
        <taxon>Vertebrata</taxon>
        <taxon>Euteleostomi</taxon>
        <taxon>Actinopterygii</taxon>
        <taxon>Neopterygii</taxon>
        <taxon>Teleostei</taxon>
        <taxon>Neoteleostei</taxon>
        <taxon>Acanthomorphata</taxon>
        <taxon>Eupercaria</taxon>
        <taxon>Perciformes</taxon>
        <taxon>Percoidei</taxon>
        <taxon>Percidae</taxon>
        <taxon>Percinae</taxon>
        <taxon>Perca</taxon>
    </lineage>
</organism>
<feature type="domain" description="Peptidase S1" evidence="7">
    <location>
        <begin position="1"/>
        <end position="66"/>
    </location>
</feature>
<dbReference type="GO" id="GO:0006508">
    <property type="term" value="P:proteolysis"/>
    <property type="evidence" value="ECO:0007669"/>
    <property type="project" value="InterPro"/>
</dbReference>
<evidence type="ECO:0000313" key="9">
    <source>
        <dbReference type="Proteomes" id="UP000295070"/>
    </source>
</evidence>
<accession>A0A484CIF7</accession>
<proteinExistence type="predicted"/>
<sequence>MICAGLSAGGKDSCQGDSGGPLVSKQGSRWILGGIVSFGKGCAQPNTPGVYTRVSQYQSWINSQITSSQPGFVIFTSTGTDSDLRIRCAGLPTALPQPVFCGQAPLNSISGGSSVATAGVWPWMASLHWNGSHVCGGTLVAVDSVLSNADCFSSSQTPSEWTVVLGRLKQNGSNPFEMTLNVTNITLSNLNGSNIAVLHLSTQPSLSNYIQPICLDNGRTFALGSTCWAAGWNADQGGVEQVLQEFQTSVENCGNVSSSDSICTRTFTLEKGDSGGPLMCKLGNSWFQAAVLSAGNTTRKTRDAVMQFPKLSTFQTFLARTVGFLSPPSNSTNTSASNSTNTTLPNGGATPAHSLVFLFFDLIVFSACLQLFL</sequence>
<dbReference type="PROSITE" id="PS50240">
    <property type="entry name" value="TRYPSIN_DOM"/>
    <property type="match status" value="2"/>
</dbReference>
<dbReference type="InterPro" id="IPR001254">
    <property type="entry name" value="Trypsin_dom"/>
</dbReference>
<keyword evidence="4" id="KW-1015">Disulfide bond</keyword>
<dbReference type="GO" id="GO:0005576">
    <property type="term" value="C:extracellular region"/>
    <property type="evidence" value="ECO:0007669"/>
    <property type="project" value="UniProtKB-SubCell"/>
</dbReference>
<evidence type="ECO:0000256" key="1">
    <source>
        <dbReference type="ARBA" id="ARBA00004613"/>
    </source>
</evidence>
<protein>
    <recommendedName>
        <fullName evidence="7">Peptidase S1 domain-containing protein</fullName>
    </recommendedName>
</protein>